<evidence type="ECO:0000256" key="6">
    <source>
        <dbReference type="SAM" id="MobiDB-lite"/>
    </source>
</evidence>
<dbReference type="PROSITE" id="PS51194">
    <property type="entry name" value="HELICASE_CTER"/>
    <property type="match status" value="1"/>
</dbReference>
<dbReference type="InterPro" id="IPR001650">
    <property type="entry name" value="Helicase_C-like"/>
</dbReference>
<name>A0A1U7M7U2_TISCR</name>
<comment type="similarity">
    <text evidence="5">Belongs to the DEAD box helicase family.</text>
</comment>
<dbReference type="GO" id="GO:0003676">
    <property type="term" value="F:nucleic acid binding"/>
    <property type="evidence" value="ECO:0007669"/>
    <property type="project" value="InterPro"/>
</dbReference>
<dbReference type="SUPFAM" id="SSF52540">
    <property type="entry name" value="P-loop containing nucleoside triphosphate hydrolases"/>
    <property type="match status" value="1"/>
</dbReference>
<dbReference type="GO" id="GO:0016787">
    <property type="term" value="F:hydrolase activity"/>
    <property type="evidence" value="ECO:0007669"/>
    <property type="project" value="UniProtKB-KW"/>
</dbReference>
<dbReference type="EC" id="3.6.4.13" evidence="9"/>
<feature type="domain" description="Helicase C-terminal" evidence="8">
    <location>
        <begin position="235"/>
        <end position="379"/>
    </location>
</feature>
<dbReference type="OrthoDB" id="9805696at2"/>
<dbReference type="Gene3D" id="3.40.50.300">
    <property type="entry name" value="P-loop containing nucleotide triphosphate hydrolases"/>
    <property type="match status" value="2"/>
</dbReference>
<dbReference type="Pfam" id="PF00271">
    <property type="entry name" value="Helicase_C"/>
    <property type="match status" value="1"/>
</dbReference>
<evidence type="ECO:0000313" key="9">
    <source>
        <dbReference type="EMBL" id="OLS03404.1"/>
    </source>
</evidence>
<dbReference type="PANTHER" id="PTHR47959:SF13">
    <property type="entry name" value="ATP-DEPENDENT RNA HELICASE RHLE"/>
    <property type="match status" value="1"/>
</dbReference>
<feature type="region of interest" description="Disordered" evidence="6">
    <location>
        <begin position="379"/>
        <end position="438"/>
    </location>
</feature>
<feature type="compositionally biased region" description="Basic residues" evidence="6">
    <location>
        <begin position="427"/>
        <end position="438"/>
    </location>
</feature>
<evidence type="ECO:0000259" key="7">
    <source>
        <dbReference type="PROSITE" id="PS51192"/>
    </source>
</evidence>
<dbReference type="GO" id="GO:0005829">
    <property type="term" value="C:cytosol"/>
    <property type="evidence" value="ECO:0007669"/>
    <property type="project" value="TreeGrafter"/>
</dbReference>
<dbReference type="InterPro" id="IPR014001">
    <property type="entry name" value="Helicase_ATP-bd"/>
</dbReference>
<dbReference type="PANTHER" id="PTHR47959">
    <property type="entry name" value="ATP-DEPENDENT RNA HELICASE RHLE-RELATED"/>
    <property type="match status" value="1"/>
</dbReference>
<sequence>MLIEDLNLIQPIQKALKSEGYTAATPIQIKAIPELLKGKDLLGCAQTGTGKTAAFSIPILQGLAQAQEKVKGNRITKALIVAPTRELAIQISNSFKAYGKNLEFRIVPIYGGVSQKPQTKRLEKGVEIIVATPGRLLDLINQKYISLKSIEYFVLDEADMMLDMGMLKDVKKIITYLPKKKQTMFFSATMPTEIEKLANNILNDPIKIVVSPVSSTVDIIKQEFYYVDRNNKTNLLIHLLKNKDISSALVFSRTKHGANKIVKQLEHNGIMAEAIHGNKSQNARQLALSNFKDKRIRVLVATDIAARGIDIDELSHVINFDLPEVSETYVHRIGRTGRASHGGTAISFCSHSEKPLLISIQKLIGKKIKEIEDHPYPLKDTTVEEKKKPSRKSNSSSSKSKSSDNYRRDKKKTDSKKDESKYEKTWRKYRTNKKRPKV</sequence>
<evidence type="ECO:0000256" key="4">
    <source>
        <dbReference type="ARBA" id="ARBA00022840"/>
    </source>
</evidence>
<dbReference type="Proteomes" id="UP000186112">
    <property type="component" value="Unassembled WGS sequence"/>
</dbReference>
<dbReference type="InterPro" id="IPR011545">
    <property type="entry name" value="DEAD/DEAH_box_helicase_dom"/>
</dbReference>
<reference evidence="9 10" key="1">
    <citation type="submission" date="2016-02" db="EMBL/GenBank/DDBJ databases">
        <title>Genome sequence of Tissierella creatinophila DSM 6911.</title>
        <authorList>
            <person name="Poehlein A."/>
            <person name="Daniel R."/>
        </authorList>
    </citation>
    <scope>NUCLEOTIDE SEQUENCE [LARGE SCALE GENOMIC DNA]</scope>
    <source>
        <strain evidence="9 10">DSM 6911</strain>
    </source>
</reference>
<dbReference type="GO" id="GO:0003724">
    <property type="term" value="F:RNA helicase activity"/>
    <property type="evidence" value="ECO:0007669"/>
    <property type="project" value="UniProtKB-EC"/>
</dbReference>
<dbReference type="RefSeq" id="WP_075725046.1">
    <property type="nucleotide sequence ID" value="NZ_LTDM01000008.1"/>
</dbReference>
<dbReference type="InterPro" id="IPR027417">
    <property type="entry name" value="P-loop_NTPase"/>
</dbReference>
<evidence type="ECO:0000256" key="3">
    <source>
        <dbReference type="ARBA" id="ARBA00022806"/>
    </source>
</evidence>
<keyword evidence="1" id="KW-0547">Nucleotide-binding</keyword>
<keyword evidence="3 9" id="KW-0347">Helicase</keyword>
<dbReference type="AlphaFoldDB" id="A0A1U7M7U2"/>
<feature type="compositionally biased region" description="Basic and acidic residues" evidence="6">
    <location>
        <begin position="401"/>
        <end position="426"/>
    </location>
</feature>
<keyword evidence="10" id="KW-1185">Reference proteome</keyword>
<dbReference type="SMART" id="SM00490">
    <property type="entry name" value="HELICc"/>
    <property type="match status" value="1"/>
</dbReference>
<dbReference type="CDD" id="cd00268">
    <property type="entry name" value="DEADc"/>
    <property type="match status" value="1"/>
</dbReference>
<protein>
    <submittedName>
        <fullName evidence="9">ATP-dependent RNA helicase RhlE</fullName>
        <ecNumber evidence="9">3.6.4.13</ecNumber>
    </submittedName>
</protein>
<gene>
    <name evidence="9" type="primary">rhlE</name>
    <name evidence="9" type="ORF">TICRE_06340</name>
</gene>
<evidence type="ECO:0000259" key="8">
    <source>
        <dbReference type="PROSITE" id="PS51194"/>
    </source>
</evidence>
<dbReference type="PROSITE" id="PS51192">
    <property type="entry name" value="HELICASE_ATP_BIND_1"/>
    <property type="match status" value="1"/>
</dbReference>
<accession>A0A1U7M7U2</accession>
<evidence type="ECO:0000256" key="2">
    <source>
        <dbReference type="ARBA" id="ARBA00022801"/>
    </source>
</evidence>
<evidence type="ECO:0000256" key="5">
    <source>
        <dbReference type="ARBA" id="ARBA00038437"/>
    </source>
</evidence>
<comment type="caution">
    <text evidence="9">The sequence shown here is derived from an EMBL/GenBank/DDBJ whole genome shotgun (WGS) entry which is preliminary data.</text>
</comment>
<feature type="domain" description="Helicase ATP-binding" evidence="7">
    <location>
        <begin position="32"/>
        <end position="208"/>
    </location>
</feature>
<keyword evidence="4" id="KW-0067">ATP-binding</keyword>
<keyword evidence="2 9" id="KW-0378">Hydrolase</keyword>
<proteinExistence type="inferred from homology"/>
<dbReference type="InterPro" id="IPR044742">
    <property type="entry name" value="DEAD/DEAH_RhlB"/>
</dbReference>
<dbReference type="InterPro" id="IPR050079">
    <property type="entry name" value="DEAD_box_RNA_helicase"/>
</dbReference>
<dbReference type="Pfam" id="PF00270">
    <property type="entry name" value="DEAD"/>
    <property type="match status" value="1"/>
</dbReference>
<evidence type="ECO:0000256" key="1">
    <source>
        <dbReference type="ARBA" id="ARBA00022741"/>
    </source>
</evidence>
<dbReference type="CDD" id="cd18787">
    <property type="entry name" value="SF2_C_DEAD"/>
    <property type="match status" value="1"/>
</dbReference>
<dbReference type="SMART" id="SM00487">
    <property type="entry name" value="DEXDc"/>
    <property type="match status" value="1"/>
</dbReference>
<evidence type="ECO:0000313" key="10">
    <source>
        <dbReference type="Proteomes" id="UP000186112"/>
    </source>
</evidence>
<dbReference type="GO" id="GO:0005524">
    <property type="term" value="F:ATP binding"/>
    <property type="evidence" value="ECO:0007669"/>
    <property type="project" value="UniProtKB-KW"/>
</dbReference>
<dbReference type="EMBL" id="LTDM01000008">
    <property type="protein sequence ID" value="OLS03404.1"/>
    <property type="molecule type" value="Genomic_DNA"/>
</dbReference>
<organism evidence="9 10">
    <name type="scientific">Tissierella creatinophila DSM 6911</name>
    <dbReference type="NCBI Taxonomy" id="1123403"/>
    <lineage>
        <taxon>Bacteria</taxon>
        <taxon>Bacillati</taxon>
        <taxon>Bacillota</taxon>
        <taxon>Tissierellia</taxon>
        <taxon>Tissierellales</taxon>
        <taxon>Tissierellaceae</taxon>
        <taxon>Tissierella</taxon>
    </lineage>
</organism>